<evidence type="ECO:0000313" key="3">
    <source>
        <dbReference type="Proteomes" id="UP000236740"/>
    </source>
</evidence>
<protein>
    <submittedName>
        <fullName evidence="1">Mur ligase</fullName>
    </submittedName>
</protein>
<dbReference type="RefSeq" id="WP_103991739.1">
    <property type="nucleotide sequence ID" value="NZ_CP031311.1"/>
</dbReference>
<dbReference type="SUPFAM" id="SSF53623">
    <property type="entry name" value="MurD-like peptide ligases, catalytic domain"/>
    <property type="match status" value="1"/>
</dbReference>
<reference evidence="1 4" key="2">
    <citation type="journal article" date="2019" name="Nat. Commun.">
        <title>A new type of DNA phosphorothioation-based antiviral system in archaea.</title>
        <authorList>
            <person name="Xiong L."/>
            <person name="Liu S."/>
            <person name="Chen S."/>
            <person name="Xiao Y."/>
            <person name="Zhu B."/>
            <person name="Gao Y."/>
            <person name="Zhang Y."/>
            <person name="Chen B."/>
            <person name="Luo J."/>
            <person name="Deng Z."/>
            <person name="Chen X."/>
            <person name="Wang L."/>
            <person name="Chen S."/>
        </authorList>
    </citation>
    <scope>NUCLEOTIDE SEQUENCE [LARGE SCALE GENOMIC DNA]</scope>
    <source>
        <strain evidence="1 4">CGMCC 1.10331</strain>
    </source>
</reference>
<evidence type="ECO:0000313" key="4">
    <source>
        <dbReference type="Proteomes" id="UP000296733"/>
    </source>
</evidence>
<dbReference type="GeneID" id="39858532"/>
<dbReference type="GO" id="GO:0005524">
    <property type="term" value="F:ATP binding"/>
    <property type="evidence" value="ECO:0007669"/>
    <property type="project" value="InterPro"/>
</dbReference>
<dbReference type="AlphaFoldDB" id="A0A1H5ZKH8"/>
<name>A0A1H5ZKH8_9EURY</name>
<dbReference type="OrthoDB" id="192097at2157"/>
<dbReference type="Proteomes" id="UP000236740">
    <property type="component" value="Unassembled WGS sequence"/>
</dbReference>
<proteinExistence type="predicted"/>
<gene>
    <name evidence="1" type="ORF">DV707_10540</name>
    <name evidence="2" type="ORF">SAMN04488133_2043</name>
</gene>
<keyword evidence="1" id="KW-0436">Ligase</keyword>
<organism evidence="2 3">
    <name type="scientific">Halobellus limi</name>
    <dbReference type="NCBI Taxonomy" id="699433"/>
    <lineage>
        <taxon>Archaea</taxon>
        <taxon>Methanobacteriati</taxon>
        <taxon>Methanobacteriota</taxon>
        <taxon>Stenosarchaea group</taxon>
        <taxon>Halobacteria</taxon>
        <taxon>Halobacteriales</taxon>
        <taxon>Haloferacaceae</taxon>
        <taxon>Halobellus</taxon>
    </lineage>
</organism>
<dbReference type="GO" id="GO:0016874">
    <property type="term" value="F:ligase activity"/>
    <property type="evidence" value="ECO:0007669"/>
    <property type="project" value="UniProtKB-KW"/>
</dbReference>
<keyword evidence="3" id="KW-1185">Reference proteome</keyword>
<sequence>MGLFDRSLSYGGRLLRGSTLRDRLRSFFGRGSEHRELLEEADVRIGVSGIRGKSSTAKQLGGILADRGYDTYTKITGDHPTSYHNGRKIPIQRRGPRVTLYENLNLVREFLPQLAITSHDDAVVMENQAITEYTMRMVNEQFLRPDLLVFCNVRQDHNDTLGKRRQTIARSFARSVPEGCHVISGEQHGVIHEYLESEITARGGTIEQVDVPDRHRDLIGSETIHALNHVLGYLDEPPLPDSELQSMLDAIQPEWTELPGGRVFNAAKVNEIESTELFRRQLVGTGDDAEPVCPFVFLRRDRRGRTASFVQYVDILAERGLIDRVHLGGAYTGVFARRVDVPATEHDTDEAAAGDVLDRLLGTEQPVMFMANTVHPFMRDLADEVTERERGGPAPLPEY</sequence>
<reference evidence="2 3" key="1">
    <citation type="submission" date="2016-10" db="EMBL/GenBank/DDBJ databases">
        <authorList>
            <person name="de Groot N.N."/>
        </authorList>
    </citation>
    <scope>NUCLEOTIDE SEQUENCE [LARGE SCALE GENOMIC DNA]</scope>
    <source>
        <strain evidence="2 3">CGMCC 1.10331</strain>
    </source>
</reference>
<dbReference type="InterPro" id="IPR036565">
    <property type="entry name" value="Mur-like_cat_sf"/>
</dbReference>
<dbReference type="Proteomes" id="UP000296733">
    <property type="component" value="Chromosome"/>
</dbReference>
<dbReference type="KEGG" id="hlm:DV707_10540"/>
<accession>A0A1H5ZKH8</accession>
<evidence type="ECO:0000313" key="2">
    <source>
        <dbReference type="EMBL" id="SEG36752.1"/>
    </source>
</evidence>
<dbReference type="EMBL" id="CP031311">
    <property type="protein sequence ID" value="QCC48059.1"/>
    <property type="molecule type" value="Genomic_DNA"/>
</dbReference>
<dbReference type="Gene3D" id="3.40.1190.10">
    <property type="entry name" value="Mur-like, catalytic domain"/>
    <property type="match status" value="1"/>
</dbReference>
<dbReference type="EMBL" id="FNVN01000002">
    <property type="protein sequence ID" value="SEG36752.1"/>
    <property type="molecule type" value="Genomic_DNA"/>
</dbReference>
<evidence type="ECO:0000313" key="1">
    <source>
        <dbReference type="EMBL" id="QCC48059.1"/>
    </source>
</evidence>